<evidence type="ECO:0000256" key="10">
    <source>
        <dbReference type="ARBA" id="ARBA00023180"/>
    </source>
</evidence>
<reference evidence="17 18" key="1">
    <citation type="journal article" date="2020" name="Microbiol. Resour. Announc.">
        <title>Draft Genome Sequence of a Cladosporium Species Isolated from the Mesophotic Ascidian Didemnum maculosum.</title>
        <authorList>
            <person name="Gioti A."/>
            <person name="Siaperas R."/>
            <person name="Nikolaivits E."/>
            <person name="Le Goff G."/>
            <person name="Ouazzani J."/>
            <person name="Kotoulas G."/>
            <person name="Topakas E."/>
        </authorList>
    </citation>
    <scope>NUCLEOTIDE SEQUENCE [LARGE SCALE GENOMIC DNA]</scope>
    <source>
        <strain evidence="17 18">TM138-S3</strain>
    </source>
</reference>
<dbReference type="FunFam" id="3.20.20.300:FF:000002">
    <property type="entry name" value="Probable beta-glucosidase"/>
    <property type="match status" value="1"/>
</dbReference>
<dbReference type="EC" id="3.2.1.21" evidence="5 14"/>
<evidence type="ECO:0000256" key="1">
    <source>
        <dbReference type="ARBA" id="ARBA00000448"/>
    </source>
</evidence>
<dbReference type="Pfam" id="PF00933">
    <property type="entry name" value="Glyco_hydro_3"/>
    <property type="match status" value="1"/>
</dbReference>
<proteinExistence type="inferred from homology"/>
<dbReference type="PANTHER" id="PTHR42715:SF5">
    <property type="entry name" value="BETA-GLUCOSIDASE M-RELATED"/>
    <property type="match status" value="1"/>
</dbReference>
<dbReference type="InterPro" id="IPR036962">
    <property type="entry name" value="Glyco_hydro_3_N_sf"/>
</dbReference>
<keyword evidence="6" id="KW-0964">Secreted</keyword>
<comment type="catalytic activity">
    <reaction evidence="1 14">
        <text>Hydrolysis of terminal, non-reducing beta-D-glucosyl residues with release of beta-D-glucose.</text>
        <dbReference type="EC" id="3.2.1.21"/>
    </reaction>
</comment>
<dbReference type="GeneID" id="96001779"/>
<dbReference type="InterPro" id="IPR036881">
    <property type="entry name" value="Glyco_hydro_3_C_sf"/>
</dbReference>
<dbReference type="Proteomes" id="UP000803884">
    <property type="component" value="Unassembled WGS sequence"/>
</dbReference>
<protein>
    <recommendedName>
        <fullName evidence="5 14">beta-glucosidase</fullName>
        <ecNumber evidence="5 14">3.2.1.21</ecNumber>
    </recommendedName>
</protein>
<keyword evidence="9" id="KW-0136">Cellulose degradation</keyword>
<evidence type="ECO:0000259" key="16">
    <source>
        <dbReference type="SMART" id="SM01217"/>
    </source>
</evidence>
<evidence type="ECO:0000256" key="6">
    <source>
        <dbReference type="ARBA" id="ARBA00022525"/>
    </source>
</evidence>
<keyword evidence="8 14" id="KW-0378">Hydrolase</keyword>
<dbReference type="Pfam" id="PF01915">
    <property type="entry name" value="Glyco_hydro_3_C"/>
    <property type="match status" value="1"/>
</dbReference>
<evidence type="ECO:0000256" key="13">
    <source>
        <dbReference type="ARBA" id="ARBA00023326"/>
    </source>
</evidence>
<name>A0AB34L210_9PEZI</name>
<keyword evidence="12 14" id="KW-0326">Glycosidase</keyword>
<dbReference type="RefSeq" id="XP_069234309.1">
    <property type="nucleotide sequence ID" value="XM_069368941.1"/>
</dbReference>
<dbReference type="EMBL" id="JAAQHG020000001">
    <property type="protein sequence ID" value="KAL1591204.1"/>
    <property type="molecule type" value="Genomic_DNA"/>
</dbReference>
<dbReference type="Gene3D" id="2.60.40.10">
    <property type="entry name" value="Immunoglobulins"/>
    <property type="match status" value="1"/>
</dbReference>
<accession>A0AB34L210</accession>
<dbReference type="InterPro" id="IPR026891">
    <property type="entry name" value="Fn3-like"/>
</dbReference>
<dbReference type="SMART" id="SM01217">
    <property type="entry name" value="Fn3_like"/>
    <property type="match status" value="1"/>
</dbReference>
<dbReference type="InterPro" id="IPR001764">
    <property type="entry name" value="Glyco_hydro_3_N"/>
</dbReference>
<evidence type="ECO:0000256" key="8">
    <source>
        <dbReference type="ARBA" id="ARBA00022801"/>
    </source>
</evidence>
<evidence type="ECO:0000256" key="2">
    <source>
        <dbReference type="ARBA" id="ARBA00004613"/>
    </source>
</evidence>
<comment type="caution">
    <text evidence="17">The sequence shown here is derived from an EMBL/GenBank/DDBJ whole genome shotgun (WGS) entry which is preliminary data.</text>
</comment>
<keyword evidence="18" id="KW-1185">Reference proteome</keyword>
<gene>
    <name evidence="17" type="ORF">WHR41_00335</name>
</gene>
<evidence type="ECO:0000256" key="7">
    <source>
        <dbReference type="ARBA" id="ARBA00022729"/>
    </source>
</evidence>
<dbReference type="FunFam" id="3.40.50.1700:FF:000008">
    <property type="entry name" value="Beta-glucosidase"/>
    <property type="match status" value="1"/>
</dbReference>
<evidence type="ECO:0000256" key="12">
    <source>
        <dbReference type="ARBA" id="ARBA00023295"/>
    </source>
</evidence>
<dbReference type="PROSITE" id="PS00775">
    <property type="entry name" value="GLYCOSYL_HYDROL_F3"/>
    <property type="match status" value="1"/>
</dbReference>
<dbReference type="InterPro" id="IPR017853">
    <property type="entry name" value="GH"/>
</dbReference>
<evidence type="ECO:0000256" key="15">
    <source>
        <dbReference type="SAM" id="SignalP"/>
    </source>
</evidence>
<feature type="chain" id="PRO_5044207235" description="beta-glucosidase" evidence="15">
    <location>
        <begin position="24"/>
        <end position="832"/>
    </location>
</feature>
<dbReference type="InterPro" id="IPR002772">
    <property type="entry name" value="Glyco_hydro_3_C"/>
</dbReference>
<comment type="similarity">
    <text evidence="4 14">Belongs to the glycosyl hydrolase 3 family.</text>
</comment>
<dbReference type="GO" id="GO:0008422">
    <property type="term" value="F:beta-glucosidase activity"/>
    <property type="evidence" value="ECO:0007669"/>
    <property type="project" value="UniProtKB-EC"/>
</dbReference>
<dbReference type="SUPFAM" id="SSF51445">
    <property type="entry name" value="(Trans)glycosidases"/>
    <property type="match status" value="1"/>
</dbReference>
<feature type="domain" description="Fibronectin type III-like" evidence="16">
    <location>
        <begin position="754"/>
        <end position="820"/>
    </location>
</feature>
<evidence type="ECO:0000256" key="3">
    <source>
        <dbReference type="ARBA" id="ARBA00004987"/>
    </source>
</evidence>
<dbReference type="PRINTS" id="PR00133">
    <property type="entry name" value="GLHYDRLASE3"/>
</dbReference>
<dbReference type="InterPro" id="IPR019800">
    <property type="entry name" value="Glyco_hydro_3_AS"/>
</dbReference>
<dbReference type="PANTHER" id="PTHR42715">
    <property type="entry name" value="BETA-GLUCOSIDASE"/>
    <property type="match status" value="1"/>
</dbReference>
<dbReference type="InterPro" id="IPR013783">
    <property type="entry name" value="Ig-like_fold"/>
</dbReference>
<evidence type="ECO:0000256" key="14">
    <source>
        <dbReference type="RuleBase" id="RU361161"/>
    </source>
</evidence>
<comment type="pathway">
    <text evidence="3 14">Glycan metabolism; cellulose degradation.</text>
</comment>
<evidence type="ECO:0000256" key="5">
    <source>
        <dbReference type="ARBA" id="ARBA00012744"/>
    </source>
</evidence>
<dbReference type="SUPFAM" id="SSF52279">
    <property type="entry name" value="Beta-D-glucan exohydrolase, C-terminal domain"/>
    <property type="match status" value="1"/>
</dbReference>
<organism evidence="17 18">
    <name type="scientific">Cladosporium halotolerans</name>
    <dbReference type="NCBI Taxonomy" id="1052096"/>
    <lineage>
        <taxon>Eukaryota</taxon>
        <taxon>Fungi</taxon>
        <taxon>Dikarya</taxon>
        <taxon>Ascomycota</taxon>
        <taxon>Pezizomycotina</taxon>
        <taxon>Dothideomycetes</taxon>
        <taxon>Dothideomycetidae</taxon>
        <taxon>Cladosporiales</taxon>
        <taxon>Cladosporiaceae</taxon>
        <taxon>Cladosporium</taxon>
    </lineage>
</organism>
<dbReference type="Gene3D" id="3.20.20.300">
    <property type="entry name" value="Glycoside hydrolase, family 3, N-terminal domain"/>
    <property type="match status" value="1"/>
</dbReference>
<comment type="subcellular location">
    <subcellularLocation>
        <location evidence="2">Secreted</location>
    </subcellularLocation>
</comment>
<feature type="signal peptide" evidence="15">
    <location>
        <begin position="1"/>
        <end position="23"/>
    </location>
</feature>
<keyword evidence="11 14" id="KW-0119">Carbohydrate metabolism</keyword>
<evidence type="ECO:0000256" key="9">
    <source>
        <dbReference type="ARBA" id="ARBA00023001"/>
    </source>
</evidence>
<sequence>MLTPSLAAAANLGLVFLTGSAAAQSSSTTTSAVPVVTIVNSEEDIDLAASQERLWSYGRSPPVFPSPETSGDDGWEKAYQQARALVDQMTNDEKNNLTYGQPSTTGCSGVSGSVPRLGFPGLCLVDNGNGVRNVDGVNGYPSGLHLGASWNRSLVHETKSHLGAEFKRKGANVALGPAAGAIGRIARGGRNWEGFSNDPYLAGELIYESVVAMQQHVITSVKHFVANEQEVNRMPPRTLSTGALNQSISTNIDDKAMHELYMWPWYDAVRAGAGSIMCSYNQINGSYGCQNSKAMNGLLKGELGFKGFIVSDWGAQHSGIASAEAGMDLAMPNSQYWQKGNLTLMVANGTLPQSRLDDMAMRILTPYFRYAHFEPGTGMPADLLAPHELVDARDPESENVLLQGAIEGHVLVKNTKNALPLKKPKLMSIFGYDAVAPSRNTPTGGRFNKWGFGLENTLWIPGVGYFNDTYLGGLFLSNEPWDALVPGSSYNGTVITGGGSGAVTPAFIDAPFDALQRQARADRTMLAWDFTSQNPTVNKASDACLVFVNEIAAEGWDRPNLADPWSDVLIENVAKQCNNTQVIVHNAGIRVVDRWIDNPNITAVIFAHLPGQETGQALVDIMYGKQSPSGRLPYTVAKKESDYGSLLAPTVPDNTSAYYLQDDFTEGVYIDYKDFIARNITPRYEFGFGLTYSEFSYAELTTALNSNTTAGSFGSTYSGNGTSVQPEGGDPALWEKVASVGCTIKNTGSVAAAEVAQLYVHIPGGPERVLRGFEKTLLQPGEECKVSFELTRRDLSTWDVAEQAWVLQRGKYQVMVGKSVLDIQLRGSLTVS</sequence>
<dbReference type="GO" id="GO:0005576">
    <property type="term" value="C:extracellular region"/>
    <property type="evidence" value="ECO:0007669"/>
    <property type="project" value="UniProtKB-SubCell"/>
</dbReference>
<keyword evidence="7 15" id="KW-0732">Signal</keyword>
<dbReference type="GO" id="GO:0030245">
    <property type="term" value="P:cellulose catabolic process"/>
    <property type="evidence" value="ECO:0007669"/>
    <property type="project" value="UniProtKB-KW"/>
</dbReference>
<dbReference type="InterPro" id="IPR050288">
    <property type="entry name" value="Cellulose_deg_GH3"/>
</dbReference>
<dbReference type="AlphaFoldDB" id="A0AB34L210"/>
<evidence type="ECO:0000313" key="18">
    <source>
        <dbReference type="Proteomes" id="UP000803884"/>
    </source>
</evidence>
<keyword evidence="13 14" id="KW-0624">Polysaccharide degradation</keyword>
<evidence type="ECO:0000256" key="4">
    <source>
        <dbReference type="ARBA" id="ARBA00005336"/>
    </source>
</evidence>
<keyword evidence="10" id="KW-0325">Glycoprotein</keyword>
<evidence type="ECO:0000256" key="11">
    <source>
        <dbReference type="ARBA" id="ARBA00023277"/>
    </source>
</evidence>
<dbReference type="Pfam" id="PF14310">
    <property type="entry name" value="Fn3-like"/>
    <property type="match status" value="1"/>
</dbReference>
<evidence type="ECO:0000313" key="17">
    <source>
        <dbReference type="EMBL" id="KAL1591204.1"/>
    </source>
</evidence>
<dbReference type="Gene3D" id="3.40.50.1700">
    <property type="entry name" value="Glycoside hydrolase family 3 C-terminal domain"/>
    <property type="match status" value="1"/>
</dbReference>